<dbReference type="InterPro" id="IPR022898">
    <property type="entry name" value="RNase_HII"/>
</dbReference>
<dbReference type="FunFam" id="3.30.420.10:FF:000006">
    <property type="entry name" value="Ribonuclease HII"/>
    <property type="match status" value="1"/>
</dbReference>
<feature type="binding site" evidence="14 15">
    <location>
        <position position="101"/>
    </location>
    <ligand>
        <name>a divalent metal cation</name>
        <dbReference type="ChEBI" id="CHEBI:60240"/>
    </ligand>
</feature>
<evidence type="ECO:0000313" key="19">
    <source>
        <dbReference type="Proteomes" id="UP000254572"/>
    </source>
</evidence>
<dbReference type="NCBIfam" id="NF000595">
    <property type="entry name" value="PRK00015.1-3"/>
    <property type="match status" value="1"/>
</dbReference>
<keyword evidence="19" id="KW-1185">Reference proteome</keyword>
<comment type="function">
    <text evidence="3 14 16">Endonuclease that specifically degrades the RNA of RNA-DNA hybrids.</text>
</comment>
<dbReference type="OrthoDB" id="9803420at2"/>
<evidence type="ECO:0000256" key="3">
    <source>
        <dbReference type="ARBA" id="ARBA00004065"/>
    </source>
</evidence>
<evidence type="ECO:0000256" key="13">
    <source>
        <dbReference type="ARBA" id="ARBA00023211"/>
    </source>
</evidence>
<name>A0A381E8T0_9GAMM</name>
<comment type="cofactor">
    <cofactor evidence="2">
        <name>Mg(2+)</name>
        <dbReference type="ChEBI" id="CHEBI:18420"/>
    </cofactor>
</comment>
<evidence type="ECO:0000256" key="5">
    <source>
        <dbReference type="ARBA" id="ARBA00007383"/>
    </source>
</evidence>
<evidence type="ECO:0000256" key="15">
    <source>
        <dbReference type="PROSITE-ProRule" id="PRU01319"/>
    </source>
</evidence>
<accession>A0A381E8T0</accession>
<reference evidence="18 19" key="1">
    <citation type="submission" date="2018-06" db="EMBL/GenBank/DDBJ databases">
        <authorList>
            <consortium name="Pathogen Informatics"/>
            <person name="Doyle S."/>
        </authorList>
    </citation>
    <scope>NUCLEOTIDE SEQUENCE [LARGE SCALE GENOMIC DNA]</scope>
    <source>
        <strain evidence="18 19">NCTC13294</strain>
    </source>
</reference>
<dbReference type="GO" id="GO:0043137">
    <property type="term" value="P:DNA replication, removal of RNA primer"/>
    <property type="evidence" value="ECO:0007669"/>
    <property type="project" value="TreeGrafter"/>
</dbReference>
<dbReference type="Pfam" id="PF01351">
    <property type="entry name" value="RNase_HII"/>
    <property type="match status" value="1"/>
</dbReference>
<dbReference type="GO" id="GO:0005737">
    <property type="term" value="C:cytoplasm"/>
    <property type="evidence" value="ECO:0007669"/>
    <property type="project" value="UniProtKB-SubCell"/>
</dbReference>
<dbReference type="InterPro" id="IPR012337">
    <property type="entry name" value="RNaseH-like_sf"/>
</dbReference>
<dbReference type="InterPro" id="IPR001352">
    <property type="entry name" value="RNase_HII/HIII"/>
</dbReference>
<dbReference type="GO" id="GO:0032299">
    <property type="term" value="C:ribonuclease H2 complex"/>
    <property type="evidence" value="ECO:0007669"/>
    <property type="project" value="TreeGrafter"/>
</dbReference>
<dbReference type="InterPro" id="IPR024567">
    <property type="entry name" value="RNase_HII/HIII_dom"/>
</dbReference>
<feature type="domain" description="RNase H type-2" evidence="17">
    <location>
        <begin position="3"/>
        <end position="192"/>
    </location>
</feature>
<feature type="binding site" evidence="14 15">
    <location>
        <position position="9"/>
    </location>
    <ligand>
        <name>a divalent metal cation</name>
        <dbReference type="ChEBI" id="CHEBI:60240"/>
    </ligand>
</feature>
<evidence type="ECO:0000256" key="7">
    <source>
        <dbReference type="ARBA" id="ARBA00019179"/>
    </source>
</evidence>
<dbReference type="GO" id="GO:0003723">
    <property type="term" value="F:RNA binding"/>
    <property type="evidence" value="ECO:0007669"/>
    <property type="project" value="UniProtKB-UniRule"/>
</dbReference>
<dbReference type="RefSeq" id="WP_115611737.1">
    <property type="nucleotide sequence ID" value="NZ_JBHLZC010000004.1"/>
</dbReference>
<evidence type="ECO:0000256" key="16">
    <source>
        <dbReference type="RuleBase" id="RU003515"/>
    </source>
</evidence>
<evidence type="ECO:0000256" key="12">
    <source>
        <dbReference type="ARBA" id="ARBA00022801"/>
    </source>
</evidence>
<comment type="cofactor">
    <cofactor evidence="14 15">
        <name>Mn(2+)</name>
        <dbReference type="ChEBI" id="CHEBI:29035"/>
    </cofactor>
    <cofactor evidence="14 15">
        <name>Mg(2+)</name>
        <dbReference type="ChEBI" id="CHEBI:18420"/>
    </cofactor>
    <text evidence="14 15">Manganese or magnesium. Binds 1 divalent metal ion per monomer in the absence of substrate. May bind a second metal ion after substrate binding.</text>
</comment>
<evidence type="ECO:0000256" key="11">
    <source>
        <dbReference type="ARBA" id="ARBA00022759"/>
    </source>
</evidence>
<dbReference type="EC" id="3.1.26.4" evidence="6 14"/>
<feature type="binding site" evidence="14 15">
    <location>
        <position position="10"/>
    </location>
    <ligand>
        <name>a divalent metal cation</name>
        <dbReference type="ChEBI" id="CHEBI:60240"/>
    </ligand>
</feature>
<evidence type="ECO:0000259" key="17">
    <source>
        <dbReference type="PROSITE" id="PS51975"/>
    </source>
</evidence>
<comment type="subcellular location">
    <subcellularLocation>
        <location evidence="4 14">Cytoplasm</location>
    </subcellularLocation>
</comment>
<dbReference type="PROSITE" id="PS51975">
    <property type="entry name" value="RNASE_H_2"/>
    <property type="match status" value="1"/>
</dbReference>
<dbReference type="Gene3D" id="3.30.420.10">
    <property type="entry name" value="Ribonuclease H-like superfamily/Ribonuclease H"/>
    <property type="match status" value="1"/>
</dbReference>
<dbReference type="HAMAP" id="MF_00052_B">
    <property type="entry name" value="RNase_HII_B"/>
    <property type="match status" value="1"/>
</dbReference>
<keyword evidence="10 14" id="KW-0479">Metal-binding</keyword>
<organism evidence="18 19">
    <name type="scientific">Cardiobacterium valvarum</name>
    <dbReference type="NCBI Taxonomy" id="194702"/>
    <lineage>
        <taxon>Bacteria</taxon>
        <taxon>Pseudomonadati</taxon>
        <taxon>Pseudomonadota</taxon>
        <taxon>Gammaproteobacteria</taxon>
        <taxon>Cardiobacteriales</taxon>
        <taxon>Cardiobacteriaceae</taxon>
        <taxon>Cardiobacterium</taxon>
    </lineage>
</organism>
<dbReference type="Proteomes" id="UP000254572">
    <property type="component" value="Unassembled WGS sequence"/>
</dbReference>
<keyword evidence="13 14" id="KW-0464">Manganese</keyword>
<evidence type="ECO:0000256" key="9">
    <source>
        <dbReference type="ARBA" id="ARBA00022722"/>
    </source>
</evidence>
<evidence type="ECO:0000256" key="10">
    <source>
        <dbReference type="ARBA" id="ARBA00022723"/>
    </source>
</evidence>
<dbReference type="EMBL" id="UFUW01000001">
    <property type="protein sequence ID" value="SUX23277.1"/>
    <property type="molecule type" value="Genomic_DNA"/>
</dbReference>
<dbReference type="SUPFAM" id="SSF53098">
    <property type="entry name" value="Ribonuclease H-like"/>
    <property type="match status" value="1"/>
</dbReference>
<dbReference type="GO" id="GO:0006298">
    <property type="term" value="P:mismatch repair"/>
    <property type="evidence" value="ECO:0007669"/>
    <property type="project" value="TreeGrafter"/>
</dbReference>
<dbReference type="AlphaFoldDB" id="A0A381E8T0"/>
<evidence type="ECO:0000256" key="6">
    <source>
        <dbReference type="ARBA" id="ARBA00012180"/>
    </source>
</evidence>
<gene>
    <name evidence="14 18" type="primary">rnhB</name>
    <name evidence="18" type="ORF">NCTC13294_01469</name>
</gene>
<comment type="similarity">
    <text evidence="5 14 16">Belongs to the RNase HII family.</text>
</comment>
<dbReference type="GO" id="GO:0004523">
    <property type="term" value="F:RNA-DNA hybrid ribonuclease activity"/>
    <property type="evidence" value="ECO:0007669"/>
    <property type="project" value="UniProtKB-UniRule"/>
</dbReference>
<evidence type="ECO:0000313" key="18">
    <source>
        <dbReference type="EMBL" id="SUX23277.1"/>
    </source>
</evidence>
<evidence type="ECO:0000256" key="8">
    <source>
        <dbReference type="ARBA" id="ARBA00022490"/>
    </source>
</evidence>
<evidence type="ECO:0000256" key="4">
    <source>
        <dbReference type="ARBA" id="ARBA00004496"/>
    </source>
</evidence>
<dbReference type="PANTHER" id="PTHR10954">
    <property type="entry name" value="RIBONUCLEASE H2 SUBUNIT A"/>
    <property type="match status" value="1"/>
</dbReference>
<dbReference type="GO" id="GO:0030145">
    <property type="term" value="F:manganese ion binding"/>
    <property type="evidence" value="ECO:0007669"/>
    <property type="project" value="UniProtKB-UniRule"/>
</dbReference>
<keyword evidence="11 14" id="KW-0255">Endonuclease</keyword>
<comment type="catalytic activity">
    <reaction evidence="1 14 15 16">
        <text>Endonucleolytic cleavage to 5'-phosphomonoester.</text>
        <dbReference type="EC" id="3.1.26.4"/>
    </reaction>
</comment>
<evidence type="ECO:0000256" key="2">
    <source>
        <dbReference type="ARBA" id="ARBA00001946"/>
    </source>
</evidence>
<evidence type="ECO:0000256" key="1">
    <source>
        <dbReference type="ARBA" id="ARBA00000077"/>
    </source>
</evidence>
<keyword evidence="8 14" id="KW-0963">Cytoplasm</keyword>
<dbReference type="InterPro" id="IPR036397">
    <property type="entry name" value="RNaseH_sf"/>
</dbReference>
<evidence type="ECO:0000256" key="14">
    <source>
        <dbReference type="HAMAP-Rule" id="MF_00052"/>
    </source>
</evidence>
<protein>
    <recommendedName>
        <fullName evidence="7 14">Ribonuclease HII</fullName>
        <shortName evidence="14">RNase HII</shortName>
        <ecNumber evidence="6 14">3.1.26.4</ecNumber>
    </recommendedName>
</protein>
<dbReference type="PANTHER" id="PTHR10954:SF18">
    <property type="entry name" value="RIBONUCLEASE HII"/>
    <property type="match status" value="1"/>
</dbReference>
<sequence>MAELVAGVDEAGRGALVGNVVAAAVILPATFNLPGLTDSKKLSARQREALFDAITAQALAWCAAAASSAEIDAVNIHHATLLAMRRAVEGLVTPPQSVLVDGKFTPELAMPARAIVGGDASEACIAAASIIAKVTRDRQMAELEARFPGYGFAAHKGYGTKAHLAALARLGATPEHRRSYAPVRAVMAGGFLQQE</sequence>
<dbReference type="CDD" id="cd07182">
    <property type="entry name" value="RNase_HII_bacteria_HII_like"/>
    <property type="match status" value="1"/>
</dbReference>
<keyword evidence="12 14" id="KW-0378">Hydrolase</keyword>
<dbReference type="NCBIfam" id="NF000596">
    <property type="entry name" value="PRK00015.1-4"/>
    <property type="match status" value="1"/>
</dbReference>
<keyword evidence="9 14" id="KW-0540">Nuclease</keyword>
<proteinExistence type="inferred from homology"/>